<evidence type="ECO:0000313" key="2">
    <source>
        <dbReference type="Proteomes" id="UP000092462"/>
    </source>
</evidence>
<dbReference type="EMBL" id="AJVK01020472">
    <property type="status" value="NOT_ANNOTATED_CDS"/>
    <property type="molecule type" value="Genomic_DNA"/>
</dbReference>
<reference evidence="1" key="1">
    <citation type="submission" date="2022-08" db="UniProtKB">
        <authorList>
            <consortium name="EnsemblMetazoa"/>
        </authorList>
    </citation>
    <scope>IDENTIFICATION</scope>
    <source>
        <strain evidence="1">Israel</strain>
    </source>
</reference>
<dbReference type="EnsemblMetazoa" id="PPAI000296-RA">
    <property type="protein sequence ID" value="PPAI000296-PA"/>
    <property type="gene ID" value="PPAI000296"/>
</dbReference>
<keyword evidence="2" id="KW-1185">Reference proteome</keyword>
<sequence length="74" mass="8381">MAFDSVPSHNQDYFITLHLALGLNERAHAAPFDPFTWHSGAEYSTQDCRELGFIKSQLMCSSCDNLDFALQELK</sequence>
<proteinExistence type="predicted"/>
<dbReference type="VEuPathDB" id="VectorBase:PPAI000296"/>
<accession>A0A1B0CYX4</accession>
<dbReference type="AlphaFoldDB" id="A0A1B0CYX4"/>
<evidence type="ECO:0000313" key="1">
    <source>
        <dbReference type="EnsemblMetazoa" id="PPAI000296-PA"/>
    </source>
</evidence>
<name>A0A1B0CYX4_PHLPP</name>
<dbReference type="Proteomes" id="UP000092462">
    <property type="component" value="Unassembled WGS sequence"/>
</dbReference>
<protein>
    <submittedName>
        <fullName evidence="1">Uncharacterized protein</fullName>
    </submittedName>
</protein>
<organism evidence="1 2">
    <name type="scientific">Phlebotomus papatasi</name>
    <name type="common">Sandfly</name>
    <dbReference type="NCBI Taxonomy" id="29031"/>
    <lineage>
        <taxon>Eukaryota</taxon>
        <taxon>Metazoa</taxon>
        <taxon>Ecdysozoa</taxon>
        <taxon>Arthropoda</taxon>
        <taxon>Hexapoda</taxon>
        <taxon>Insecta</taxon>
        <taxon>Pterygota</taxon>
        <taxon>Neoptera</taxon>
        <taxon>Endopterygota</taxon>
        <taxon>Diptera</taxon>
        <taxon>Nematocera</taxon>
        <taxon>Psychodoidea</taxon>
        <taxon>Psychodidae</taxon>
        <taxon>Phlebotomus</taxon>
        <taxon>Phlebotomus</taxon>
    </lineage>
</organism>